<dbReference type="InterPro" id="IPR001650">
    <property type="entry name" value="Helicase_C-like"/>
</dbReference>
<dbReference type="GO" id="GO:0003677">
    <property type="term" value="F:DNA binding"/>
    <property type="evidence" value="ECO:0007669"/>
    <property type="project" value="InterPro"/>
</dbReference>
<keyword evidence="3" id="KW-0378">Hydrolase</keyword>
<dbReference type="PROSITE" id="PS51194">
    <property type="entry name" value="HELICASE_CTER"/>
    <property type="match status" value="1"/>
</dbReference>
<dbReference type="PANTHER" id="PTHR47396:SF1">
    <property type="entry name" value="ATP-DEPENDENT HELICASE IRC3-RELATED"/>
    <property type="match status" value="1"/>
</dbReference>
<evidence type="ECO:0000313" key="3">
    <source>
        <dbReference type="EMBL" id="RED45013.1"/>
    </source>
</evidence>
<dbReference type="InterPro" id="IPR027417">
    <property type="entry name" value="P-loop_NTPase"/>
</dbReference>
<dbReference type="GO" id="GO:0016787">
    <property type="term" value="F:hydrolase activity"/>
    <property type="evidence" value="ECO:0007669"/>
    <property type="project" value="InterPro"/>
</dbReference>
<sequence>MTSPGISIEHVINGMKRASLCRLLGDELVETLRQLLASTPTDDALRNVANVLYADNNPTSIQDAAVRNIIIDSLSLEKARELADKLRLKTKGNFYTSLKAFDPAKNPDHTGALFSFFGITEDPSAQMVRKPAINEVTPEYGLFPHQRDVARRAQMALEVHPNKVVVHMPTGAGKTRTAMHIIARHLIDHGPTVVCWLANSGELLEQAAEDFEKCWRVLGDQPVMVYRFWGDRNIDLSEVRNGILVAGFAKMHAAYSRNQNALIALGDRASLTVVDEAHQAIARTYRSVIEALYTKQPENQLLGLTATPGRTWNDAGADAELSEFFANSKVTLDVPGYSDPVDFLISEGYLAKPTFTSVRFDGDLGLSDKEVKAAEAGVDISDESLRTISDSGARNFIIIRAIEDLLQRHNRIIVFGASVRHAHLITGLLVARGHDGKLVTGETPIARRERIIRQFKSDAPRAMVLCNFGVLTTGFDAPRTSAAVIARPTKSLVLYSQMVGRATRGPRAGGNETSEIVTVVDTNLPGFGSVAEAFTNWEDVWHEHE</sequence>
<dbReference type="InterPro" id="IPR014001">
    <property type="entry name" value="Helicase_ATP-bd"/>
</dbReference>
<organism evidence="3 4">
    <name type="scientific">Aestuariispira insulae</name>
    <dbReference type="NCBI Taxonomy" id="1461337"/>
    <lineage>
        <taxon>Bacteria</taxon>
        <taxon>Pseudomonadati</taxon>
        <taxon>Pseudomonadota</taxon>
        <taxon>Alphaproteobacteria</taxon>
        <taxon>Rhodospirillales</taxon>
        <taxon>Kiloniellaceae</taxon>
        <taxon>Aestuariispira</taxon>
    </lineage>
</organism>
<feature type="domain" description="Helicase C-terminal" evidence="2">
    <location>
        <begin position="401"/>
        <end position="545"/>
    </location>
</feature>
<dbReference type="RefSeq" id="WP_218044746.1">
    <property type="nucleotide sequence ID" value="NZ_QRDW01000012.1"/>
</dbReference>
<evidence type="ECO:0000259" key="1">
    <source>
        <dbReference type="PROSITE" id="PS51192"/>
    </source>
</evidence>
<feature type="domain" description="Helicase ATP-binding" evidence="1">
    <location>
        <begin position="155"/>
        <end position="308"/>
    </location>
</feature>
<dbReference type="AlphaFoldDB" id="A0A3D9H679"/>
<keyword evidence="3" id="KW-0547">Nucleotide-binding</keyword>
<dbReference type="SUPFAM" id="SSF52540">
    <property type="entry name" value="P-loop containing nucleoside triphosphate hydrolases"/>
    <property type="match status" value="1"/>
</dbReference>
<keyword evidence="3" id="KW-0067">ATP-binding</keyword>
<accession>A0A3D9H679</accession>
<dbReference type="InterPro" id="IPR006935">
    <property type="entry name" value="Helicase/UvrB_N"/>
</dbReference>
<dbReference type="EMBL" id="QRDW01000012">
    <property type="protein sequence ID" value="RED45013.1"/>
    <property type="molecule type" value="Genomic_DNA"/>
</dbReference>
<dbReference type="PROSITE" id="PS51192">
    <property type="entry name" value="HELICASE_ATP_BIND_1"/>
    <property type="match status" value="1"/>
</dbReference>
<dbReference type="Pfam" id="PF00271">
    <property type="entry name" value="Helicase_C"/>
    <property type="match status" value="1"/>
</dbReference>
<dbReference type="PANTHER" id="PTHR47396">
    <property type="entry name" value="TYPE I RESTRICTION ENZYME ECOKI R PROTEIN"/>
    <property type="match status" value="1"/>
</dbReference>
<evidence type="ECO:0000259" key="2">
    <source>
        <dbReference type="PROSITE" id="PS51194"/>
    </source>
</evidence>
<name>A0A3D9H679_9PROT</name>
<reference evidence="3 4" key="1">
    <citation type="submission" date="2018-07" db="EMBL/GenBank/DDBJ databases">
        <title>Genomic Encyclopedia of Type Strains, Phase III (KMG-III): the genomes of soil and plant-associated and newly described type strains.</title>
        <authorList>
            <person name="Whitman W."/>
        </authorList>
    </citation>
    <scope>NUCLEOTIDE SEQUENCE [LARGE SCALE GENOMIC DNA]</scope>
    <source>
        <strain evidence="3 4">CECT 8488</strain>
    </source>
</reference>
<dbReference type="Proteomes" id="UP000256845">
    <property type="component" value="Unassembled WGS sequence"/>
</dbReference>
<protein>
    <submittedName>
        <fullName evidence="3">Superfamily II DNA or RNA helicase</fullName>
    </submittedName>
</protein>
<dbReference type="InterPro" id="IPR050742">
    <property type="entry name" value="Helicase_Restrict-Modif_Enz"/>
</dbReference>
<comment type="caution">
    <text evidence="3">The sequence shown here is derived from an EMBL/GenBank/DDBJ whole genome shotgun (WGS) entry which is preliminary data.</text>
</comment>
<proteinExistence type="predicted"/>
<gene>
    <name evidence="3" type="ORF">DFP90_1124</name>
</gene>
<evidence type="ECO:0000313" key="4">
    <source>
        <dbReference type="Proteomes" id="UP000256845"/>
    </source>
</evidence>
<dbReference type="Gene3D" id="3.40.50.300">
    <property type="entry name" value="P-loop containing nucleotide triphosphate hydrolases"/>
    <property type="match status" value="2"/>
</dbReference>
<dbReference type="SMART" id="SM00487">
    <property type="entry name" value="DEXDc"/>
    <property type="match status" value="1"/>
</dbReference>
<dbReference type="GO" id="GO:0005524">
    <property type="term" value="F:ATP binding"/>
    <property type="evidence" value="ECO:0007669"/>
    <property type="project" value="InterPro"/>
</dbReference>
<dbReference type="Pfam" id="PF04851">
    <property type="entry name" value="ResIII"/>
    <property type="match status" value="1"/>
</dbReference>
<dbReference type="GO" id="GO:0004386">
    <property type="term" value="F:helicase activity"/>
    <property type="evidence" value="ECO:0007669"/>
    <property type="project" value="UniProtKB-KW"/>
</dbReference>
<keyword evidence="3" id="KW-0347">Helicase</keyword>
<keyword evidence="4" id="KW-1185">Reference proteome</keyword>
<dbReference type="GO" id="GO:0005829">
    <property type="term" value="C:cytosol"/>
    <property type="evidence" value="ECO:0007669"/>
    <property type="project" value="TreeGrafter"/>
</dbReference>